<evidence type="ECO:0000313" key="6">
    <source>
        <dbReference type="Proteomes" id="UP000594364"/>
    </source>
</evidence>
<organism evidence="5 6">
    <name type="scientific">Epichloe festucae (strain Fl1)</name>
    <dbReference type="NCBI Taxonomy" id="877507"/>
    <lineage>
        <taxon>Eukaryota</taxon>
        <taxon>Fungi</taxon>
        <taxon>Dikarya</taxon>
        <taxon>Ascomycota</taxon>
        <taxon>Pezizomycotina</taxon>
        <taxon>Sordariomycetes</taxon>
        <taxon>Hypocreomycetidae</taxon>
        <taxon>Hypocreales</taxon>
        <taxon>Clavicipitaceae</taxon>
        <taxon>Epichloe</taxon>
    </lineage>
</organism>
<keyword evidence="1" id="KW-0479">Metal-binding</keyword>
<dbReference type="InterPro" id="IPR036864">
    <property type="entry name" value="Zn2-C6_fun-type_DNA-bd_sf"/>
</dbReference>
<dbReference type="GO" id="GO:0003677">
    <property type="term" value="F:DNA binding"/>
    <property type="evidence" value="ECO:0007669"/>
    <property type="project" value="InterPro"/>
</dbReference>
<gene>
    <name evidence="5" type="ORF">C2857_007352</name>
</gene>
<dbReference type="PROSITE" id="PS00463">
    <property type="entry name" value="ZN2_CY6_FUNGAL_1"/>
    <property type="match status" value="1"/>
</dbReference>
<evidence type="ECO:0000256" key="1">
    <source>
        <dbReference type="ARBA" id="ARBA00022723"/>
    </source>
</evidence>
<dbReference type="PROSITE" id="PS50048">
    <property type="entry name" value="ZN2_CY6_FUNGAL_2"/>
    <property type="match status" value="1"/>
</dbReference>
<evidence type="ECO:0000259" key="4">
    <source>
        <dbReference type="PROSITE" id="PS50048"/>
    </source>
</evidence>
<evidence type="ECO:0000313" key="5">
    <source>
        <dbReference type="EMBL" id="QPG98190.1"/>
    </source>
</evidence>
<dbReference type="CDD" id="cd00067">
    <property type="entry name" value="GAL4"/>
    <property type="match status" value="1"/>
</dbReference>
<dbReference type="AlphaFoldDB" id="A0A7S9KQP7"/>
<proteinExistence type="predicted"/>
<feature type="region of interest" description="Disordered" evidence="3">
    <location>
        <begin position="644"/>
        <end position="681"/>
    </location>
</feature>
<dbReference type="PANTHER" id="PTHR31668">
    <property type="entry name" value="GLUCOSE TRANSPORT TRANSCRIPTION REGULATOR RGT1-RELATED-RELATED"/>
    <property type="match status" value="1"/>
</dbReference>
<dbReference type="SUPFAM" id="SSF57701">
    <property type="entry name" value="Zn2/Cys6 DNA-binding domain"/>
    <property type="match status" value="1"/>
</dbReference>
<name>A0A7S9KQP7_EPIFF</name>
<dbReference type="EMBL" id="CP031386">
    <property type="protein sequence ID" value="QPG98190.1"/>
    <property type="molecule type" value="Genomic_DNA"/>
</dbReference>
<dbReference type="CDD" id="cd12148">
    <property type="entry name" value="fungal_TF_MHR"/>
    <property type="match status" value="1"/>
</dbReference>
<feature type="compositionally biased region" description="Polar residues" evidence="3">
    <location>
        <begin position="668"/>
        <end position="681"/>
    </location>
</feature>
<keyword evidence="6" id="KW-1185">Reference proteome</keyword>
<dbReference type="Gene3D" id="4.10.240.10">
    <property type="entry name" value="Zn(2)-C6 fungal-type DNA-binding domain"/>
    <property type="match status" value="1"/>
</dbReference>
<keyword evidence="2" id="KW-0539">Nucleus</keyword>
<dbReference type="GO" id="GO:0006351">
    <property type="term" value="P:DNA-templated transcription"/>
    <property type="evidence" value="ECO:0007669"/>
    <property type="project" value="InterPro"/>
</dbReference>
<dbReference type="PANTHER" id="PTHR31668:SF20">
    <property type="entry name" value="ZN(II)2CYS6 TRANSCRIPTION FACTOR (EUROFUNG)"/>
    <property type="match status" value="1"/>
</dbReference>
<dbReference type="Pfam" id="PF04082">
    <property type="entry name" value="Fungal_trans"/>
    <property type="match status" value="1"/>
</dbReference>
<sequence>MTTLTRLERHRRTGYSSYRRTLLVRPMTPSRRLIVSTSLTQPRSIHQEAFTISPPLLSRPRLALLARRAVPSRPFLIGLGDCIRSRTFAGDDASPIGMTLSAHSDPRRRFCKVRQACDSCRARKIRCDGARPCANCLDVSFECTYLAVPKKTGPKGRRKMRPADPRTASYFSTVLPSAVRASTGGCSPTESPDSSHLVPRQIPSPPPWDVADASTASDGGDFIPSPRVTKDIMASCLDAFFTHKYPITPILDRSQVENALFDLQHRPEMYGLVTACCAVMVLSPAMIVPSDKDATPSPEQQQQPVSCRQDASRFVGDQLPPDTPTAEFFLSETVRARGFCDWAERPSLTTIQTSFFLFSALFCLGKDTSAWHYIREATTALQSLRFHEESTYSDMRDPVQARYTRRMFWVLFITERAYALQRHRSLTLRGAIALPSSGQDLGEEKIMSGLLDLILLFRNFDSDFLTMWNTTNDSHVSVSTKDYPAKLQRFLEQSIPQVAQRTANQQADLILSREWLRIVVWQLCVAKTLLCSSSPLESMSFQFPVSVARNVVVATSLLPGEALGANGVGILEKIFDVGCSLADVLSVNPHCVPRTALEMSPADYLREMVRLVGTAVGGSPRHWRVLAAKADECLRSGTLYIMATERPDSRTDPSSISLTEDEDERSTEGAQHGSQQDVVAT</sequence>
<dbReference type="GO" id="GO:0000981">
    <property type="term" value="F:DNA-binding transcription factor activity, RNA polymerase II-specific"/>
    <property type="evidence" value="ECO:0007669"/>
    <property type="project" value="InterPro"/>
</dbReference>
<dbReference type="Pfam" id="PF00172">
    <property type="entry name" value="Zn_clus"/>
    <property type="match status" value="1"/>
</dbReference>
<feature type="region of interest" description="Disordered" evidence="3">
    <location>
        <begin position="181"/>
        <end position="200"/>
    </location>
</feature>
<dbReference type="InterPro" id="IPR050797">
    <property type="entry name" value="Carb_Metab_Trans_Reg"/>
</dbReference>
<dbReference type="SMART" id="SM00066">
    <property type="entry name" value="GAL4"/>
    <property type="match status" value="1"/>
</dbReference>
<dbReference type="OrthoDB" id="271595at2759"/>
<feature type="domain" description="Zn(2)-C6 fungal-type" evidence="4">
    <location>
        <begin position="116"/>
        <end position="145"/>
    </location>
</feature>
<dbReference type="GO" id="GO:0008270">
    <property type="term" value="F:zinc ion binding"/>
    <property type="evidence" value="ECO:0007669"/>
    <property type="project" value="InterPro"/>
</dbReference>
<dbReference type="InterPro" id="IPR001138">
    <property type="entry name" value="Zn2Cys6_DnaBD"/>
</dbReference>
<dbReference type="InterPro" id="IPR007219">
    <property type="entry name" value="XnlR_reg_dom"/>
</dbReference>
<protein>
    <recommendedName>
        <fullName evidence="4">Zn(2)-C6 fungal-type domain-containing protein</fullName>
    </recommendedName>
</protein>
<evidence type="ECO:0000256" key="2">
    <source>
        <dbReference type="ARBA" id="ARBA00023242"/>
    </source>
</evidence>
<evidence type="ECO:0000256" key="3">
    <source>
        <dbReference type="SAM" id="MobiDB-lite"/>
    </source>
</evidence>
<reference evidence="5 6" key="1">
    <citation type="journal article" date="2018" name="PLoS Genet.">
        <title>Repeat elements organise 3D genome structure and mediate transcription in the filamentous fungus Epichloe festucae.</title>
        <authorList>
            <person name="Winter D.J."/>
            <person name="Ganley A.R.D."/>
            <person name="Young C.A."/>
            <person name="Liachko I."/>
            <person name="Schardl C.L."/>
            <person name="Dupont P.Y."/>
            <person name="Berry D."/>
            <person name="Ram A."/>
            <person name="Scott B."/>
            <person name="Cox M.P."/>
        </authorList>
    </citation>
    <scope>NUCLEOTIDE SEQUENCE [LARGE SCALE GENOMIC DNA]</scope>
    <source>
        <strain evidence="5 6">Fl1</strain>
    </source>
</reference>
<feature type="compositionally biased region" description="Polar residues" evidence="3">
    <location>
        <begin position="184"/>
        <end position="194"/>
    </location>
</feature>
<accession>A0A7S9KQP7</accession>
<dbReference type="Proteomes" id="UP000594364">
    <property type="component" value="Chromosome 2"/>
</dbReference>